<keyword evidence="3" id="KW-1185">Reference proteome</keyword>
<reference evidence="2" key="1">
    <citation type="journal article" date="2023" name="G3 (Bethesda)">
        <title>A reference genome for the long-term kleptoplast-retaining sea slug Elysia crispata morphotype clarki.</title>
        <authorList>
            <person name="Eastman K.E."/>
            <person name="Pendleton A.L."/>
            <person name="Shaikh M.A."/>
            <person name="Suttiyut T."/>
            <person name="Ogas R."/>
            <person name="Tomko P."/>
            <person name="Gavelis G."/>
            <person name="Widhalm J.R."/>
            <person name="Wisecaver J.H."/>
        </authorList>
    </citation>
    <scope>NUCLEOTIDE SEQUENCE</scope>
    <source>
        <strain evidence="2">ECLA1</strain>
    </source>
</reference>
<organism evidence="2 3">
    <name type="scientific">Elysia crispata</name>
    <name type="common">lettuce slug</name>
    <dbReference type="NCBI Taxonomy" id="231223"/>
    <lineage>
        <taxon>Eukaryota</taxon>
        <taxon>Metazoa</taxon>
        <taxon>Spiralia</taxon>
        <taxon>Lophotrochozoa</taxon>
        <taxon>Mollusca</taxon>
        <taxon>Gastropoda</taxon>
        <taxon>Heterobranchia</taxon>
        <taxon>Euthyneura</taxon>
        <taxon>Panpulmonata</taxon>
        <taxon>Sacoglossa</taxon>
        <taxon>Placobranchoidea</taxon>
        <taxon>Plakobranchidae</taxon>
        <taxon>Elysia</taxon>
    </lineage>
</organism>
<evidence type="ECO:0000313" key="2">
    <source>
        <dbReference type="EMBL" id="KAK3789811.1"/>
    </source>
</evidence>
<protein>
    <submittedName>
        <fullName evidence="2">Uncharacterized protein</fullName>
    </submittedName>
</protein>
<gene>
    <name evidence="2" type="ORF">RRG08_036104</name>
</gene>
<dbReference type="AlphaFoldDB" id="A0AAE1E0H8"/>
<dbReference type="Proteomes" id="UP001283361">
    <property type="component" value="Unassembled WGS sequence"/>
</dbReference>
<feature type="compositionally biased region" description="Basic and acidic residues" evidence="1">
    <location>
        <begin position="226"/>
        <end position="235"/>
    </location>
</feature>
<accession>A0AAE1E0H8</accession>
<comment type="caution">
    <text evidence="2">The sequence shown here is derived from an EMBL/GenBank/DDBJ whole genome shotgun (WGS) entry which is preliminary data.</text>
</comment>
<name>A0AAE1E0H8_9GAST</name>
<sequence>MDAVTPVRSVWSPKLHSTDSAYHEARLLLSIESIPGVNSFNFYIQNLTNSKLEINGPSTTEPCDRTSHTSNPSNPRALVLCGTEYFLTPNSLISKVIGKSCFRHEASVAARASSGHQLRNLPGARSVRAASFSSMLTVAFPFSSCPEGLMSNQAFTRHSGYKDMYSLWVWQLLLVSVARERNKGLLVCVGIEDETKTGSINWPLGKLISKVQREHNNRSVGTGHSLEAEKDGDRFAHRQDRRVEGMQVKLMLATTTIPATVQQPQVKSVSGNRPGDVASFCSLDCDGDIVRGWDHANH</sequence>
<evidence type="ECO:0000313" key="3">
    <source>
        <dbReference type="Proteomes" id="UP001283361"/>
    </source>
</evidence>
<proteinExistence type="predicted"/>
<dbReference type="EMBL" id="JAWDGP010001628">
    <property type="protein sequence ID" value="KAK3789811.1"/>
    <property type="molecule type" value="Genomic_DNA"/>
</dbReference>
<evidence type="ECO:0000256" key="1">
    <source>
        <dbReference type="SAM" id="MobiDB-lite"/>
    </source>
</evidence>
<feature type="region of interest" description="Disordered" evidence="1">
    <location>
        <begin position="216"/>
        <end position="235"/>
    </location>
</feature>